<dbReference type="Gene3D" id="1.10.8.60">
    <property type="match status" value="1"/>
</dbReference>
<keyword evidence="6" id="KW-0804">Transcription</keyword>
<dbReference type="PROSITE" id="PS00688">
    <property type="entry name" value="SIGMA54_INTERACT_3"/>
    <property type="match status" value="1"/>
</dbReference>
<dbReference type="AlphaFoldDB" id="A0A381QAE3"/>
<dbReference type="InterPro" id="IPR002197">
    <property type="entry name" value="HTH_Fis"/>
</dbReference>
<dbReference type="PROSITE" id="PS50045">
    <property type="entry name" value="SIGMA54_INTERACT_4"/>
    <property type="match status" value="1"/>
</dbReference>
<sequence length="454" mass="51039">MTWRVQRRAKYKVGEGITGRVVESGRHIIVPQVSQEPLFLDKTNVWKRSGRPELSFVCVPIPVDGKTEGSLGVTLPYDEDQTFTPEVEFLGVVASMIGQAVRVDNLVETERERLLTENDQLRQELRERYEFRNIIGNSRQMRDVYQQIAQVAGSPITVMIRGESGTGKEMVAHAIHYNSPRSEGPFVKVNCGALPDTLIESELFGYEPGAFTDAREQKKGRFELADGGTLFLDEIGELSPSTQVKVLRALQEKEFERLGGVQPIRVDVRLLTATNRDLESAMRQGAFREDLYYRLNVFSLFMPALRDRKPDILLLADHFAEKYATVLGKSVRRISTPAIDMLMAYHWPGNVRELENCIERAVLVCQGGVIHGHDLPPTLQTAQVSDTLPDASLEAAMGNYERDLLLDSLKSARGNQAEVARLLQTTSRVVGYKLRKHGIDPADYRALSRPSWDN</sequence>
<dbReference type="Pfam" id="PF01590">
    <property type="entry name" value="GAF"/>
    <property type="match status" value="1"/>
</dbReference>
<dbReference type="InterPro" id="IPR009057">
    <property type="entry name" value="Homeodomain-like_sf"/>
</dbReference>
<name>A0A381QAE3_9ZZZZ</name>
<evidence type="ECO:0000256" key="2">
    <source>
        <dbReference type="ARBA" id="ARBA00022840"/>
    </source>
</evidence>
<dbReference type="InterPro" id="IPR025944">
    <property type="entry name" value="Sigma_54_int_dom_CS"/>
</dbReference>
<evidence type="ECO:0000256" key="3">
    <source>
        <dbReference type="ARBA" id="ARBA00023015"/>
    </source>
</evidence>
<dbReference type="PANTHER" id="PTHR32071">
    <property type="entry name" value="TRANSCRIPTIONAL REGULATORY PROTEIN"/>
    <property type="match status" value="1"/>
</dbReference>
<dbReference type="InterPro" id="IPR025943">
    <property type="entry name" value="Sigma_54_int_dom_ATP-bd_2"/>
</dbReference>
<dbReference type="InterPro" id="IPR025662">
    <property type="entry name" value="Sigma_54_int_dom_ATP-bd_1"/>
</dbReference>
<dbReference type="InterPro" id="IPR003018">
    <property type="entry name" value="GAF"/>
</dbReference>
<keyword evidence="5" id="KW-0010">Activator</keyword>
<dbReference type="Gene3D" id="1.10.10.60">
    <property type="entry name" value="Homeodomain-like"/>
    <property type="match status" value="1"/>
</dbReference>
<dbReference type="PROSITE" id="PS00675">
    <property type="entry name" value="SIGMA54_INTERACT_1"/>
    <property type="match status" value="1"/>
</dbReference>
<dbReference type="SUPFAM" id="SSF46689">
    <property type="entry name" value="Homeodomain-like"/>
    <property type="match status" value="1"/>
</dbReference>
<reference evidence="8" key="1">
    <citation type="submission" date="2018-05" db="EMBL/GenBank/DDBJ databases">
        <authorList>
            <person name="Lanie J.A."/>
            <person name="Ng W.-L."/>
            <person name="Kazmierczak K.M."/>
            <person name="Andrzejewski T.M."/>
            <person name="Davidsen T.M."/>
            <person name="Wayne K.J."/>
            <person name="Tettelin H."/>
            <person name="Glass J.I."/>
            <person name="Rusch D."/>
            <person name="Podicherti R."/>
            <person name="Tsui H.-C.T."/>
            <person name="Winkler M.E."/>
        </authorList>
    </citation>
    <scope>NUCLEOTIDE SEQUENCE</scope>
</reference>
<evidence type="ECO:0000256" key="5">
    <source>
        <dbReference type="ARBA" id="ARBA00023159"/>
    </source>
</evidence>
<dbReference type="Pfam" id="PF00158">
    <property type="entry name" value="Sigma54_activat"/>
    <property type="match status" value="1"/>
</dbReference>
<keyword evidence="2" id="KW-0067">ATP-binding</keyword>
<evidence type="ECO:0000313" key="8">
    <source>
        <dbReference type="EMBL" id="SUZ76276.1"/>
    </source>
</evidence>
<dbReference type="GO" id="GO:0043565">
    <property type="term" value="F:sequence-specific DNA binding"/>
    <property type="evidence" value="ECO:0007669"/>
    <property type="project" value="InterPro"/>
</dbReference>
<dbReference type="InterPro" id="IPR029016">
    <property type="entry name" value="GAF-like_dom_sf"/>
</dbReference>
<dbReference type="PRINTS" id="PR01590">
    <property type="entry name" value="HTHFIS"/>
</dbReference>
<gene>
    <name evidence="8" type="ORF">METZ01_LOCUS29130</name>
</gene>
<protein>
    <recommendedName>
        <fullName evidence="7">Sigma-54 factor interaction domain-containing protein</fullName>
    </recommendedName>
</protein>
<dbReference type="FunFam" id="3.40.50.300:FF:000006">
    <property type="entry name" value="DNA-binding transcriptional regulator NtrC"/>
    <property type="match status" value="1"/>
</dbReference>
<dbReference type="SMART" id="SM00382">
    <property type="entry name" value="AAA"/>
    <property type="match status" value="1"/>
</dbReference>
<evidence type="ECO:0000256" key="4">
    <source>
        <dbReference type="ARBA" id="ARBA00023125"/>
    </source>
</evidence>
<dbReference type="Pfam" id="PF25601">
    <property type="entry name" value="AAA_lid_14"/>
    <property type="match status" value="1"/>
</dbReference>
<keyword evidence="4" id="KW-0238">DNA-binding</keyword>
<keyword evidence="3" id="KW-0805">Transcription regulation</keyword>
<feature type="domain" description="Sigma-54 factor interaction" evidence="7">
    <location>
        <begin position="134"/>
        <end position="363"/>
    </location>
</feature>
<dbReference type="InterPro" id="IPR027417">
    <property type="entry name" value="P-loop_NTPase"/>
</dbReference>
<dbReference type="InterPro" id="IPR058031">
    <property type="entry name" value="AAA_lid_NorR"/>
</dbReference>
<proteinExistence type="predicted"/>
<dbReference type="PROSITE" id="PS00676">
    <property type="entry name" value="SIGMA54_INTERACT_2"/>
    <property type="match status" value="1"/>
</dbReference>
<evidence type="ECO:0000256" key="6">
    <source>
        <dbReference type="ARBA" id="ARBA00023163"/>
    </source>
</evidence>
<dbReference type="Pfam" id="PF02954">
    <property type="entry name" value="HTH_8"/>
    <property type="match status" value="1"/>
</dbReference>
<dbReference type="Gene3D" id="3.40.50.300">
    <property type="entry name" value="P-loop containing nucleotide triphosphate hydrolases"/>
    <property type="match status" value="1"/>
</dbReference>
<dbReference type="FunFam" id="1.10.8.60:FF:000014">
    <property type="entry name" value="DNA-binding transcriptional regulator NtrC"/>
    <property type="match status" value="1"/>
</dbReference>
<dbReference type="GO" id="GO:0006355">
    <property type="term" value="P:regulation of DNA-templated transcription"/>
    <property type="evidence" value="ECO:0007669"/>
    <property type="project" value="InterPro"/>
</dbReference>
<dbReference type="EMBL" id="UINC01001272">
    <property type="protein sequence ID" value="SUZ76276.1"/>
    <property type="molecule type" value="Genomic_DNA"/>
</dbReference>
<evidence type="ECO:0000259" key="7">
    <source>
        <dbReference type="PROSITE" id="PS50045"/>
    </source>
</evidence>
<organism evidence="8">
    <name type="scientific">marine metagenome</name>
    <dbReference type="NCBI Taxonomy" id="408172"/>
    <lineage>
        <taxon>unclassified sequences</taxon>
        <taxon>metagenomes</taxon>
        <taxon>ecological metagenomes</taxon>
    </lineage>
</organism>
<dbReference type="Gene3D" id="3.30.450.40">
    <property type="match status" value="1"/>
</dbReference>
<dbReference type="InterPro" id="IPR002078">
    <property type="entry name" value="Sigma_54_int"/>
</dbReference>
<dbReference type="SUPFAM" id="SSF52540">
    <property type="entry name" value="P-loop containing nucleoside triphosphate hydrolases"/>
    <property type="match status" value="1"/>
</dbReference>
<dbReference type="GO" id="GO:0005524">
    <property type="term" value="F:ATP binding"/>
    <property type="evidence" value="ECO:0007669"/>
    <property type="project" value="UniProtKB-KW"/>
</dbReference>
<evidence type="ECO:0000256" key="1">
    <source>
        <dbReference type="ARBA" id="ARBA00022741"/>
    </source>
</evidence>
<keyword evidence="1" id="KW-0547">Nucleotide-binding</keyword>
<dbReference type="SUPFAM" id="SSF55781">
    <property type="entry name" value="GAF domain-like"/>
    <property type="match status" value="1"/>
</dbReference>
<dbReference type="CDD" id="cd00009">
    <property type="entry name" value="AAA"/>
    <property type="match status" value="1"/>
</dbReference>
<dbReference type="InterPro" id="IPR003593">
    <property type="entry name" value="AAA+_ATPase"/>
</dbReference>
<accession>A0A381QAE3</accession>